<comment type="caution">
    <text evidence="2">The sequence shown here is derived from an EMBL/GenBank/DDBJ whole genome shotgun (WGS) entry which is preliminary data.</text>
</comment>
<keyword evidence="3" id="KW-1185">Reference proteome</keyword>
<dbReference type="Proteomes" id="UP000239203">
    <property type="component" value="Unassembled WGS sequence"/>
</dbReference>
<evidence type="ECO:0000256" key="1">
    <source>
        <dbReference type="SAM" id="MobiDB-lite"/>
    </source>
</evidence>
<name>A0A2S6GGG4_9PSEU</name>
<feature type="compositionally biased region" description="Basic and acidic residues" evidence="1">
    <location>
        <begin position="1"/>
        <end position="10"/>
    </location>
</feature>
<dbReference type="EMBL" id="PTIX01000020">
    <property type="protein sequence ID" value="PPK64314.1"/>
    <property type="molecule type" value="Genomic_DNA"/>
</dbReference>
<accession>A0A2S6GGG4</accession>
<dbReference type="AlphaFoldDB" id="A0A2S6GGG4"/>
<reference evidence="2 3" key="1">
    <citation type="submission" date="2018-02" db="EMBL/GenBank/DDBJ databases">
        <title>Genomic Encyclopedia of Archaeal and Bacterial Type Strains, Phase II (KMG-II): from individual species to whole genera.</title>
        <authorList>
            <person name="Goeker M."/>
        </authorList>
    </citation>
    <scope>NUCLEOTIDE SEQUENCE [LARGE SCALE GENOMIC DNA]</scope>
    <source>
        <strain evidence="2 3">YU 961-1</strain>
    </source>
</reference>
<proteinExistence type="predicted"/>
<evidence type="ECO:0000313" key="3">
    <source>
        <dbReference type="Proteomes" id="UP000239203"/>
    </source>
</evidence>
<evidence type="ECO:0000313" key="2">
    <source>
        <dbReference type="EMBL" id="PPK64314.1"/>
    </source>
</evidence>
<feature type="region of interest" description="Disordered" evidence="1">
    <location>
        <begin position="1"/>
        <end position="23"/>
    </location>
</feature>
<gene>
    <name evidence="2" type="ORF">CLV40_12035</name>
</gene>
<feature type="region of interest" description="Disordered" evidence="1">
    <location>
        <begin position="52"/>
        <end position="72"/>
    </location>
</feature>
<sequence>MNPVVRREPVGDPPVHVFPDSPDPVADVAFGPSGDYSFGPAGSGAYPTGLTPVAPKAPVGEEPPLAKDQVKKRPSYLVEGDYDEVFGNADFTAPPVIGE</sequence>
<organism evidence="2 3">
    <name type="scientific">Actinokineospora auranticolor</name>
    <dbReference type="NCBI Taxonomy" id="155976"/>
    <lineage>
        <taxon>Bacteria</taxon>
        <taxon>Bacillati</taxon>
        <taxon>Actinomycetota</taxon>
        <taxon>Actinomycetes</taxon>
        <taxon>Pseudonocardiales</taxon>
        <taxon>Pseudonocardiaceae</taxon>
        <taxon>Actinokineospora</taxon>
    </lineage>
</organism>
<protein>
    <submittedName>
        <fullName evidence="2">Uncharacterized protein</fullName>
    </submittedName>
</protein>